<gene>
    <name evidence="1" type="ORF">NCTC11159_01197</name>
    <name evidence="2" type="ORF">NCTC11159_01263</name>
</gene>
<evidence type="ECO:0000313" key="2">
    <source>
        <dbReference type="EMBL" id="STQ90200.1"/>
    </source>
</evidence>
<dbReference type="Proteomes" id="UP000255108">
    <property type="component" value="Unassembled WGS sequence"/>
</dbReference>
<accession>A0A377Q5V5</accession>
<dbReference type="EMBL" id="UGHR01000001">
    <property type="protein sequence ID" value="STQ90200.1"/>
    <property type="molecule type" value="Genomic_DNA"/>
</dbReference>
<dbReference type="PANTHER" id="PTHR36455:SF1">
    <property type="entry name" value="BLR8292 PROTEIN"/>
    <property type="match status" value="1"/>
</dbReference>
<dbReference type="Pfam" id="PF05717">
    <property type="entry name" value="TnpB_IS66"/>
    <property type="match status" value="1"/>
</dbReference>
<dbReference type="PANTHER" id="PTHR36455">
    <property type="match status" value="1"/>
</dbReference>
<dbReference type="InterPro" id="IPR008878">
    <property type="entry name" value="Transposase_IS66_Orf2"/>
</dbReference>
<sequence length="179" mass="20319">MRHSKSYSHGHNCGWRAIAGIHAGRYRITLKRPFRLDVFTAARWCAFDFADNNFGRLAGYAIAGFAMMPALNSLHLIVEPVDMRLGIEGLSAKVHAALQRSPCDGAAYAFRNQRSNRLKVLLWDATGVWLLQRRLHQGRFVWPQANEAAFVLDAAQWQWLTMGVDWQRLSPPALGVRLY</sequence>
<protein>
    <submittedName>
        <fullName evidence="1">IS66 Orf2 like protein</fullName>
    </submittedName>
</protein>
<dbReference type="NCBIfam" id="NF033819">
    <property type="entry name" value="IS66_TnpB"/>
    <property type="match status" value="1"/>
</dbReference>
<organism evidence="1 3">
    <name type="scientific">Iodobacter fluviatilis</name>
    <dbReference type="NCBI Taxonomy" id="537"/>
    <lineage>
        <taxon>Bacteria</taxon>
        <taxon>Pseudomonadati</taxon>
        <taxon>Pseudomonadota</taxon>
        <taxon>Betaproteobacteria</taxon>
        <taxon>Neisseriales</taxon>
        <taxon>Chitinibacteraceae</taxon>
        <taxon>Iodobacter</taxon>
    </lineage>
</organism>
<evidence type="ECO:0000313" key="3">
    <source>
        <dbReference type="Proteomes" id="UP000255108"/>
    </source>
</evidence>
<dbReference type="EMBL" id="UGHR01000001">
    <property type="protein sequence ID" value="STQ90135.1"/>
    <property type="molecule type" value="Genomic_DNA"/>
</dbReference>
<proteinExistence type="predicted"/>
<dbReference type="AlphaFoldDB" id="A0A377Q5V5"/>
<evidence type="ECO:0000313" key="1">
    <source>
        <dbReference type="EMBL" id="STQ90135.1"/>
    </source>
</evidence>
<reference evidence="1 3" key="1">
    <citation type="submission" date="2018-06" db="EMBL/GenBank/DDBJ databases">
        <authorList>
            <consortium name="Pathogen Informatics"/>
            <person name="Doyle S."/>
        </authorList>
    </citation>
    <scope>NUCLEOTIDE SEQUENCE [LARGE SCALE GENOMIC DNA]</scope>
    <source>
        <strain evidence="1 3">NCTC11159</strain>
    </source>
</reference>
<name>A0A377Q5V5_9NEIS</name>